<dbReference type="OrthoDB" id="9989112at2759"/>
<dbReference type="InterPro" id="IPR001806">
    <property type="entry name" value="Small_GTPase"/>
</dbReference>
<dbReference type="EMBL" id="VJMH01006416">
    <property type="protein sequence ID" value="KAF0689720.1"/>
    <property type="molecule type" value="Genomic_DNA"/>
</dbReference>
<evidence type="ECO:0000313" key="2">
    <source>
        <dbReference type="EMBL" id="KAF0689720.1"/>
    </source>
</evidence>
<dbReference type="SMART" id="SM00175">
    <property type="entry name" value="RAB"/>
    <property type="match status" value="1"/>
</dbReference>
<dbReference type="PROSITE" id="PS51421">
    <property type="entry name" value="RAS"/>
    <property type="match status" value="1"/>
</dbReference>
<dbReference type="AlphaFoldDB" id="A0A485LBE8"/>
<dbReference type="SMART" id="SM00174">
    <property type="entry name" value="RHO"/>
    <property type="match status" value="1"/>
</dbReference>
<dbReference type="FunFam" id="3.40.50.300:FF:001447">
    <property type="entry name" value="Ras-related protein Rab-1B"/>
    <property type="match status" value="1"/>
</dbReference>
<dbReference type="Gene3D" id="3.40.50.300">
    <property type="entry name" value="P-loop containing nucleotide triphosphate hydrolases"/>
    <property type="match status" value="1"/>
</dbReference>
<accession>A0A485LBE8</accession>
<reference evidence="3 4" key="1">
    <citation type="submission" date="2019-03" db="EMBL/GenBank/DDBJ databases">
        <authorList>
            <person name="Gaulin E."/>
            <person name="Dumas B."/>
        </authorList>
    </citation>
    <scope>NUCLEOTIDE SEQUENCE [LARGE SCALE GENOMIC DNA]</scope>
    <source>
        <strain evidence="3">CBS 568.67</strain>
    </source>
</reference>
<name>A0A485LBE8_9STRA</name>
<dbReference type="SMART" id="SM00173">
    <property type="entry name" value="RAS"/>
    <property type="match status" value="1"/>
</dbReference>
<dbReference type="InterPro" id="IPR005225">
    <property type="entry name" value="Small_GTP-bd"/>
</dbReference>
<dbReference type="PROSITE" id="PS51420">
    <property type="entry name" value="RHO"/>
    <property type="match status" value="1"/>
</dbReference>
<dbReference type="SUPFAM" id="SSF52540">
    <property type="entry name" value="P-loop containing nucleoside triphosphate hydrolases"/>
    <property type="match status" value="1"/>
</dbReference>
<proteinExistence type="inferred from homology"/>
<dbReference type="Pfam" id="PF00071">
    <property type="entry name" value="Ras"/>
    <property type="match status" value="1"/>
</dbReference>
<organism evidence="3 4">
    <name type="scientific">Aphanomyces stellatus</name>
    <dbReference type="NCBI Taxonomy" id="120398"/>
    <lineage>
        <taxon>Eukaryota</taxon>
        <taxon>Sar</taxon>
        <taxon>Stramenopiles</taxon>
        <taxon>Oomycota</taxon>
        <taxon>Saprolegniomycetes</taxon>
        <taxon>Saprolegniales</taxon>
        <taxon>Verrucalvaceae</taxon>
        <taxon>Aphanomyces</taxon>
    </lineage>
</organism>
<dbReference type="PANTHER" id="PTHR47979">
    <property type="entry name" value="DRAB11-RELATED"/>
    <property type="match status" value="1"/>
</dbReference>
<sequence length="259" mass="28130">MWAVFPQGSQNWLVQMGDSHIEFFPSIIMAAADQHYDELYKVVLVGDPGVGKTNLLAYFTASDDEMAIDTSTNASKIFSNVRKPTIGVEFGTKIITHPNGKRIKAQIWDTAGQERYRAITSSHYRRAAGALIVYDVSSRTSFDNAQSHWLKELRNSADTNSTLLSCLMLVGNKIDLALDPSVQVVAEEDHDAAVAAAGDVLGTRASAKTGQNVVEAFEKLIIEVYNQDKARNAKPVDVPAAAAVDLSAPAAQKKKNNCC</sequence>
<dbReference type="Proteomes" id="UP000332933">
    <property type="component" value="Unassembled WGS sequence"/>
</dbReference>
<evidence type="ECO:0000313" key="3">
    <source>
        <dbReference type="EMBL" id="VFT95591.1"/>
    </source>
</evidence>
<dbReference type="InterPro" id="IPR050209">
    <property type="entry name" value="Rab_GTPases_membrane_traffic"/>
</dbReference>
<comment type="similarity">
    <text evidence="1">Belongs to the small GTPase superfamily. Rab family.</text>
</comment>
<dbReference type="EMBL" id="CAADRA010006437">
    <property type="protein sequence ID" value="VFT95591.1"/>
    <property type="molecule type" value="Genomic_DNA"/>
</dbReference>
<dbReference type="PRINTS" id="PR00449">
    <property type="entry name" value="RASTRNSFRMNG"/>
</dbReference>
<dbReference type="GO" id="GO:0005525">
    <property type="term" value="F:GTP binding"/>
    <property type="evidence" value="ECO:0007669"/>
    <property type="project" value="InterPro"/>
</dbReference>
<evidence type="ECO:0000313" key="4">
    <source>
        <dbReference type="Proteomes" id="UP000332933"/>
    </source>
</evidence>
<gene>
    <name evidence="3" type="primary">Aste57867_18857</name>
    <name evidence="2" type="ORF">As57867_018793</name>
    <name evidence="3" type="ORF">ASTE57867_18857</name>
</gene>
<keyword evidence="4" id="KW-1185">Reference proteome</keyword>
<dbReference type="InterPro" id="IPR027417">
    <property type="entry name" value="P-loop_NTPase"/>
</dbReference>
<reference evidence="2" key="2">
    <citation type="submission" date="2019-06" db="EMBL/GenBank/DDBJ databases">
        <title>Genomics analysis of Aphanomyces spp. identifies a new class of oomycete effector associated with host adaptation.</title>
        <authorList>
            <person name="Gaulin E."/>
        </authorList>
    </citation>
    <scope>NUCLEOTIDE SEQUENCE</scope>
    <source>
        <strain evidence="2">CBS 578.67</strain>
    </source>
</reference>
<dbReference type="GO" id="GO:0003924">
    <property type="term" value="F:GTPase activity"/>
    <property type="evidence" value="ECO:0007669"/>
    <property type="project" value="InterPro"/>
</dbReference>
<evidence type="ECO:0000256" key="1">
    <source>
        <dbReference type="ARBA" id="ARBA00006270"/>
    </source>
</evidence>
<dbReference type="NCBIfam" id="TIGR00231">
    <property type="entry name" value="small_GTP"/>
    <property type="match status" value="1"/>
</dbReference>
<protein>
    <submittedName>
        <fullName evidence="3">Aste57867_18857 protein</fullName>
    </submittedName>
</protein>
<dbReference type="PROSITE" id="PS51419">
    <property type="entry name" value="RAB"/>
    <property type="match status" value="1"/>
</dbReference>